<dbReference type="RefSeq" id="WP_021784684.1">
    <property type="nucleotide sequence ID" value="NZ_CP047152.1"/>
</dbReference>
<dbReference type="Pfam" id="PF00582">
    <property type="entry name" value="Usp"/>
    <property type="match status" value="2"/>
</dbReference>
<evidence type="ECO:0000256" key="3">
    <source>
        <dbReference type="ARBA" id="ARBA00022490"/>
    </source>
</evidence>
<evidence type="ECO:0000259" key="5">
    <source>
        <dbReference type="Pfam" id="PF00582"/>
    </source>
</evidence>
<comment type="subcellular location">
    <subcellularLocation>
        <location evidence="1">Cytoplasm</location>
    </subcellularLocation>
</comment>
<evidence type="ECO:0000256" key="4">
    <source>
        <dbReference type="ARBA" id="ARBA00037131"/>
    </source>
</evidence>
<dbReference type="SUPFAM" id="SSF52402">
    <property type="entry name" value="Adenine nucleotide alpha hydrolases-like"/>
    <property type="match status" value="2"/>
</dbReference>
<proteinExistence type="inferred from homology"/>
<reference evidence="6 7" key="1">
    <citation type="submission" date="2016-08" db="EMBL/GenBank/DDBJ databases">
        <authorList>
            <person name="Seilhamer J.J."/>
        </authorList>
    </citation>
    <scope>NUCLEOTIDE SEQUENCE [LARGE SCALE GENOMIC DNA]</scope>
    <source>
        <strain evidence="6 7">KH-18-2</strain>
    </source>
</reference>
<evidence type="ECO:0000313" key="7">
    <source>
        <dbReference type="Proteomes" id="UP000237378"/>
    </source>
</evidence>
<dbReference type="EMBL" id="MING01000086">
    <property type="protein sequence ID" value="POG00925.1"/>
    <property type="molecule type" value="Genomic_DNA"/>
</dbReference>
<keyword evidence="3" id="KW-0963">Cytoplasm</keyword>
<dbReference type="GO" id="GO:0005737">
    <property type="term" value="C:cytoplasm"/>
    <property type="evidence" value="ECO:0007669"/>
    <property type="project" value="UniProtKB-SubCell"/>
</dbReference>
<accession>A0A1X1AFW8</accession>
<evidence type="ECO:0000256" key="1">
    <source>
        <dbReference type="ARBA" id="ARBA00004496"/>
    </source>
</evidence>
<name>A0A1X1AFW8_PSEPU</name>
<dbReference type="Proteomes" id="UP000237378">
    <property type="component" value="Unassembled WGS sequence"/>
</dbReference>
<comment type="similarity">
    <text evidence="2">Belongs to the universal stress protein A family.</text>
</comment>
<dbReference type="AlphaFoldDB" id="A0A1X1AFW8"/>
<dbReference type="PANTHER" id="PTHR47892:SF1">
    <property type="entry name" value="UNIVERSAL STRESS PROTEIN E"/>
    <property type="match status" value="1"/>
</dbReference>
<feature type="domain" description="UspA" evidence="5">
    <location>
        <begin position="150"/>
        <end position="291"/>
    </location>
</feature>
<gene>
    <name evidence="6" type="ORF">BGP82_26110</name>
</gene>
<organism evidence="6 7">
    <name type="scientific">Pseudomonas putida</name>
    <name type="common">Arthrobacter siderocapsulatus</name>
    <dbReference type="NCBI Taxonomy" id="303"/>
    <lineage>
        <taxon>Bacteria</taxon>
        <taxon>Pseudomonadati</taxon>
        <taxon>Pseudomonadota</taxon>
        <taxon>Gammaproteobacteria</taxon>
        <taxon>Pseudomonadales</taxon>
        <taxon>Pseudomonadaceae</taxon>
        <taxon>Pseudomonas</taxon>
    </lineage>
</organism>
<comment type="caution">
    <text evidence="6">The sequence shown here is derived from an EMBL/GenBank/DDBJ whole genome shotgun (WGS) entry which is preliminary data.</text>
</comment>
<sequence length="296" mass="31881">MKPYRRILLIMTEARANAALPRAMALSAASGASLQVLGIHESGELRLRHELQEDSLPSVSFVHFSTELKALLDEHQFVGARPGFEAVETSNPRDELPACIARYAPDLVIKDCPGHSLLDQIARTSLDQVLLHGSETPLLFVPADAPAIPQNILVAVDVANPSPHNDALNHALVAAGQQLATQCKGQLHLLSAYDLPIAMLANPDLAGPWANQLRESLQLPFDALADAHGVAHTQRHFSEGAPLRVIKSYIATLKIDVVVVGVVQARRWAKVIGDTTERLVSHAPCSILTIKPAPVS</sequence>
<dbReference type="InterPro" id="IPR006016">
    <property type="entry name" value="UspA"/>
</dbReference>
<protein>
    <submittedName>
        <fullName evidence="6">Universal stress protein</fullName>
    </submittedName>
</protein>
<dbReference type="Gene3D" id="3.40.50.12370">
    <property type="match status" value="1"/>
</dbReference>
<comment type="function">
    <text evidence="4">Required for resistance to DNA-damaging agents.</text>
</comment>
<evidence type="ECO:0000256" key="2">
    <source>
        <dbReference type="ARBA" id="ARBA00008791"/>
    </source>
</evidence>
<dbReference type="PANTHER" id="PTHR47892">
    <property type="entry name" value="UNIVERSAL STRESS PROTEIN E"/>
    <property type="match status" value="1"/>
</dbReference>
<feature type="domain" description="UspA" evidence="5">
    <location>
        <begin position="4"/>
        <end position="142"/>
    </location>
</feature>
<reference evidence="6 7" key="2">
    <citation type="submission" date="2018-03" db="EMBL/GenBank/DDBJ databases">
        <title>Draft genome of Pseudomonas putida strain KH-18-2.</title>
        <authorList>
            <person name="Yoshizawa S."/>
            <person name="Khan N.H."/>
            <person name="Nishimura M."/>
            <person name="Chiura H.X."/>
            <person name="Ogura Y."/>
            <person name="Hayashi T."/>
            <person name="Kogure K."/>
        </authorList>
    </citation>
    <scope>NUCLEOTIDE SEQUENCE [LARGE SCALE GENOMIC DNA]</scope>
    <source>
        <strain evidence="6 7">KH-18-2</strain>
    </source>
</reference>
<evidence type="ECO:0000313" key="6">
    <source>
        <dbReference type="EMBL" id="POG00925.1"/>
    </source>
</evidence>